<sequence>MLTATCLGTGLAQAEDLLTRTAHALRELPRTATHATTVGGALALLAAPPDRTPRGRPGPRRAAAALTELRPAARPGTGTVCLVRAPGTPLSALTRVAYAYRGPEAVVLLRPPPYADASAPAADAVLAALTDLGGPLVLGAFCGGGERAHALAGQLVAAGSRPPGVVLTGTATPAGTFAHTLEAVVRRIR</sequence>
<proteinExistence type="predicted"/>
<protein>
    <submittedName>
        <fullName evidence="1">Uncharacterized protein</fullName>
    </submittedName>
</protein>
<dbReference type="InterPro" id="IPR029058">
    <property type="entry name" value="AB_hydrolase_fold"/>
</dbReference>
<accession>A0ABY6Q159</accession>
<dbReference type="Proteomes" id="UP001164963">
    <property type="component" value="Chromosome"/>
</dbReference>
<dbReference type="EMBL" id="CP098740">
    <property type="protein sequence ID" value="UZK58167.1"/>
    <property type="molecule type" value="Genomic_DNA"/>
</dbReference>
<gene>
    <name evidence="1" type="ORF">NEH16_32435</name>
</gene>
<reference evidence="1" key="1">
    <citation type="journal article" date="2022" name="Front. Microbiol.">
        <title>Mirubactin C rescues the lethal effect of cell wall biosynthesis mutations in Bacillus subtilis.</title>
        <authorList>
            <person name="Kepplinger B."/>
            <person name="Wen X."/>
            <person name="Tyler A.R."/>
            <person name="Kim B.Y."/>
            <person name="Brown J."/>
            <person name="Banks P."/>
            <person name="Dashti Y."/>
            <person name="Mackenzie E.S."/>
            <person name="Wills C."/>
            <person name="Kawai Y."/>
            <person name="Waldron K.J."/>
            <person name="Allenby N.E.E."/>
            <person name="Wu L.J."/>
            <person name="Hall M.J."/>
            <person name="Errington J."/>
        </authorList>
    </citation>
    <scope>NUCLEOTIDE SEQUENCE</scope>
    <source>
        <strain evidence="1">MDA8-470</strain>
    </source>
</reference>
<dbReference type="Gene3D" id="3.40.50.1820">
    <property type="entry name" value="alpha/beta hydrolase"/>
    <property type="match status" value="1"/>
</dbReference>
<keyword evidence="2" id="KW-1185">Reference proteome</keyword>
<evidence type="ECO:0000313" key="2">
    <source>
        <dbReference type="Proteomes" id="UP001164963"/>
    </source>
</evidence>
<evidence type="ECO:0000313" key="1">
    <source>
        <dbReference type="EMBL" id="UZK58167.1"/>
    </source>
</evidence>
<organism evidence="1 2">
    <name type="scientific">Streptomyces drozdowiczii</name>
    <dbReference type="NCBI Taxonomy" id="202862"/>
    <lineage>
        <taxon>Bacteria</taxon>
        <taxon>Bacillati</taxon>
        <taxon>Actinomycetota</taxon>
        <taxon>Actinomycetes</taxon>
        <taxon>Kitasatosporales</taxon>
        <taxon>Streptomycetaceae</taxon>
        <taxon>Streptomyces</taxon>
    </lineage>
</organism>
<name>A0ABY6Q159_9ACTN</name>